<protein>
    <recommendedName>
        <fullName evidence="3">ADF-H domain-containing protein</fullName>
    </recommendedName>
</protein>
<evidence type="ECO:0000259" key="3">
    <source>
        <dbReference type="PROSITE" id="PS51263"/>
    </source>
</evidence>
<dbReference type="GO" id="GO:0015629">
    <property type="term" value="C:actin cytoskeleton"/>
    <property type="evidence" value="ECO:0007669"/>
    <property type="project" value="InterPro"/>
</dbReference>
<proteinExistence type="inferred from homology"/>
<dbReference type="PANTHER" id="PTHR11913">
    <property type="entry name" value="COFILIN-RELATED"/>
    <property type="match status" value="1"/>
</dbReference>
<sequence length="140" mass="15589">MASGIGVSDEAIALFEEFKLKKTSFGYLVFKIDGAEVVLDYGEDKTMPYADFAAEVAAKHPDDPRYLVIDYEYKTSDGRDADKIIFITWQPEYCSPRKKMPYSSTKLSLTSALVGIAKNLNATEISELDEAILLAECNKI</sequence>
<dbReference type="SUPFAM" id="SSF55753">
    <property type="entry name" value="Actin depolymerizing proteins"/>
    <property type="match status" value="1"/>
</dbReference>
<dbReference type="Pfam" id="PF00241">
    <property type="entry name" value="Cofilin_ADF"/>
    <property type="match status" value="1"/>
</dbReference>
<dbReference type="CDD" id="cd11286">
    <property type="entry name" value="ADF_cofilin_like"/>
    <property type="match status" value="1"/>
</dbReference>
<feature type="domain" description="ADF-H" evidence="3">
    <location>
        <begin position="4"/>
        <end position="138"/>
    </location>
</feature>
<dbReference type="PROSITE" id="PS51263">
    <property type="entry name" value="ADF_H"/>
    <property type="match status" value="1"/>
</dbReference>
<evidence type="ECO:0000256" key="1">
    <source>
        <dbReference type="ARBA" id="ARBA00006844"/>
    </source>
</evidence>
<dbReference type="GO" id="GO:0030042">
    <property type="term" value="P:actin filament depolymerization"/>
    <property type="evidence" value="ECO:0007669"/>
    <property type="project" value="InterPro"/>
</dbReference>
<dbReference type="GO" id="GO:0003779">
    <property type="term" value="F:actin binding"/>
    <property type="evidence" value="ECO:0007669"/>
    <property type="project" value="UniProtKB-KW"/>
</dbReference>
<dbReference type="SMART" id="SM00102">
    <property type="entry name" value="ADF"/>
    <property type="match status" value="1"/>
</dbReference>
<comment type="similarity">
    <text evidence="1">Belongs to the actin-binding proteins ADF family.</text>
</comment>
<evidence type="ECO:0000313" key="4">
    <source>
        <dbReference type="EMBL" id="CAD9424130.1"/>
    </source>
</evidence>
<dbReference type="InterPro" id="IPR029006">
    <property type="entry name" value="ADF-H/Gelsolin-like_dom_sf"/>
</dbReference>
<dbReference type="Gene3D" id="3.40.20.10">
    <property type="entry name" value="Severin"/>
    <property type="match status" value="1"/>
</dbReference>
<gene>
    <name evidence="4" type="ORF">DSPE1174_LOCUS14364</name>
</gene>
<reference evidence="4" key="1">
    <citation type="submission" date="2021-01" db="EMBL/GenBank/DDBJ databases">
        <authorList>
            <person name="Corre E."/>
            <person name="Pelletier E."/>
            <person name="Niang G."/>
            <person name="Scheremetjew M."/>
            <person name="Finn R."/>
            <person name="Kale V."/>
            <person name="Holt S."/>
            <person name="Cochrane G."/>
            <person name="Meng A."/>
            <person name="Brown T."/>
            <person name="Cohen L."/>
        </authorList>
    </citation>
    <scope>NUCLEOTIDE SEQUENCE</scope>
    <source>
        <strain evidence="4">CCMP1381</strain>
    </source>
</reference>
<dbReference type="AlphaFoldDB" id="A0A7S2G284"/>
<dbReference type="InterPro" id="IPR002108">
    <property type="entry name" value="ADF-H"/>
</dbReference>
<evidence type="ECO:0000256" key="2">
    <source>
        <dbReference type="ARBA" id="ARBA00023203"/>
    </source>
</evidence>
<dbReference type="EMBL" id="HBGS01028347">
    <property type="protein sequence ID" value="CAD9424130.1"/>
    <property type="molecule type" value="Transcribed_RNA"/>
</dbReference>
<dbReference type="InterPro" id="IPR017904">
    <property type="entry name" value="ADF/Cofilin"/>
</dbReference>
<accession>A0A7S2G284</accession>
<organism evidence="4">
    <name type="scientific">Octactis speculum</name>
    <dbReference type="NCBI Taxonomy" id="3111310"/>
    <lineage>
        <taxon>Eukaryota</taxon>
        <taxon>Sar</taxon>
        <taxon>Stramenopiles</taxon>
        <taxon>Ochrophyta</taxon>
        <taxon>Dictyochophyceae</taxon>
        <taxon>Dictyochales</taxon>
        <taxon>Dictyochaceae</taxon>
        <taxon>Octactis</taxon>
    </lineage>
</organism>
<name>A0A7S2G284_9STRA</name>
<keyword evidence="2" id="KW-0009">Actin-binding</keyword>